<reference evidence="2" key="1">
    <citation type="submission" date="2013-11" db="EMBL/GenBank/DDBJ databases">
        <title>The Genome Sequence of Phytophthora parasitica IAC_01/95.</title>
        <authorList>
            <consortium name="The Broad Institute Genomics Platform"/>
            <person name="Russ C."/>
            <person name="Tyler B."/>
            <person name="Panabieres F."/>
            <person name="Shan W."/>
            <person name="Tripathy S."/>
            <person name="Grunwald N."/>
            <person name="Machado M."/>
            <person name="Johnson C.S."/>
            <person name="Arredondo F."/>
            <person name="Hong C."/>
            <person name="Coffey M."/>
            <person name="Young S.K."/>
            <person name="Zeng Q."/>
            <person name="Gargeya S."/>
            <person name="Fitzgerald M."/>
            <person name="Abouelleil A."/>
            <person name="Alvarado L."/>
            <person name="Chapman S.B."/>
            <person name="Gainer-Dewar J."/>
            <person name="Goldberg J."/>
            <person name="Griggs A."/>
            <person name="Gujja S."/>
            <person name="Hansen M."/>
            <person name="Howarth C."/>
            <person name="Imamovic A."/>
            <person name="Ireland A."/>
            <person name="Larimer J."/>
            <person name="McCowan C."/>
            <person name="Murphy C."/>
            <person name="Pearson M."/>
            <person name="Poon T.W."/>
            <person name="Priest M."/>
            <person name="Roberts A."/>
            <person name="Saif S."/>
            <person name="Shea T."/>
            <person name="Sykes S."/>
            <person name="Wortman J."/>
            <person name="Nusbaum C."/>
            <person name="Birren B."/>
        </authorList>
    </citation>
    <scope>NUCLEOTIDE SEQUENCE [LARGE SCALE GENOMIC DNA]</scope>
    <source>
        <strain evidence="2">IAC_01/95</strain>
    </source>
</reference>
<gene>
    <name evidence="2" type="ORF">L914_03314</name>
</gene>
<sequence length="139" mass="15341">MSVRRETRSEHQRFIERLQGLSSDERKRGLAEQKAFLAGDRDSDAKPPMGTERAYLMAQKRVVAQQRQAVAAKTVAGSGKKRVKVISTSTDEDEDISPDYGNVNGEDKPPAPNKSNRRVKTAKKPSPVSAKAPVRRPSV</sequence>
<feature type="compositionally biased region" description="Basic and acidic residues" evidence="1">
    <location>
        <begin position="1"/>
        <end position="16"/>
    </location>
</feature>
<accession>W2NYZ9</accession>
<organism evidence="2">
    <name type="scientific">Phytophthora nicotianae</name>
    <name type="common">Potato buckeye rot agent</name>
    <name type="synonym">Phytophthora parasitica</name>
    <dbReference type="NCBI Taxonomy" id="4792"/>
    <lineage>
        <taxon>Eukaryota</taxon>
        <taxon>Sar</taxon>
        <taxon>Stramenopiles</taxon>
        <taxon>Oomycota</taxon>
        <taxon>Peronosporomycetes</taxon>
        <taxon>Peronosporales</taxon>
        <taxon>Peronosporaceae</taxon>
        <taxon>Phytophthora</taxon>
    </lineage>
</organism>
<dbReference type="EMBL" id="KI691431">
    <property type="protein sequence ID" value="ETM53193.1"/>
    <property type="molecule type" value="Genomic_DNA"/>
</dbReference>
<feature type="region of interest" description="Disordered" evidence="1">
    <location>
        <begin position="73"/>
        <end position="139"/>
    </location>
</feature>
<dbReference type="AlphaFoldDB" id="W2NYZ9"/>
<proteinExistence type="predicted"/>
<dbReference type="Proteomes" id="UP000054532">
    <property type="component" value="Unassembled WGS sequence"/>
</dbReference>
<evidence type="ECO:0000256" key="1">
    <source>
        <dbReference type="SAM" id="MobiDB-lite"/>
    </source>
</evidence>
<protein>
    <submittedName>
        <fullName evidence="2">Uncharacterized protein</fullName>
    </submittedName>
</protein>
<feature type="region of interest" description="Disordered" evidence="1">
    <location>
        <begin position="1"/>
        <end position="28"/>
    </location>
</feature>
<name>W2NYZ9_PHYNI</name>
<evidence type="ECO:0000313" key="2">
    <source>
        <dbReference type="EMBL" id="ETM53193.1"/>
    </source>
</evidence>
<dbReference type="VEuPathDB" id="FungiDB:PPTG_07506"/>